<dbReference type="OrthoDB" id="5953307at2"/>
<keyword evidence="2" id="KW-1185">Reference proteome</keyword>
<dbReference type="Proteomes" id="UP000249254">
    <property type="component" value="Unassembled WGS sequence"/>
</dbReference>
<dbReference type="InterPro" id="IPR009593">
    <property type="entry name" value="DUF1203"/>
</dbReference>
<evidence type="ECO:0000313" key="1">
    <source>
        <dbReference type="EMBL" id="RAK55714.1"/>
    </source>
</evidence>
<dbReference type="AlphaFoldDB" id="A0A328AQE8"/>
<name>A0A328AQE8_9CAUL</name>
<accession>A0A328AQE8</accession>
<dbReference type="Pfam" id="PF06718">
    <property type="entry name" value="DUF1203"/>
    <property type="match status" value="1"/>
</dbReference>
<evidence type="ECO:0000313" key="2">
    <source>
        <dbReference type="Proteomes" id="UP000249254"/>
    </source>
</evidence>
<sequence length="156" mass="16803">MSYVITGLPIEDFRPLFGLSDAELAGRGIQRHTATADHGYACRLTLQDAKTGDTLLLLNFEHQPADTPFRASHAIFVNESAAETARYVDAPAPVLTSRPYISLRAFDAAGMMTDGVVAPGPEVEPAIESMLADPNVAYIHAHYAGRGCYAARIDRA</sequence>
<reference evidence="2" key="1">
    <citation type="submission" date="2018-05" db="EMBL/GenBank/DDBJ databases">
        <authorList>
            <person name="Li X."/>
        </authorList>
    </citation>
    <scope>NUCLEOTIDE SEQUENCE [LARGE SCALE GENOMIC DNA]</scope>
    <source>
        <strain evidence="2">LX32</strain>
    </source>
</reference>
<dbReference type="PIRSF" id="PIRSF034110">
    <property type="entry name" value="DUF1203"/>
    <property type="match status" value="1"/>
</dbReference>
<gene>
    <name evidence="1" type="ORF">DJ017_14950</name>
</gene>
<protein>
    <submittedName>
        <fullName evidence="1">DUF1203 domain-containing protein</fullName>
    </submittedName>
</protein>
<organism evidence="1 2">
    <name type="scientific">Phenylobacterium soli</name>
    <dbReference type="NCBI Taxonomy" id="2170551"/>
    <lineage>
        <taxon>Bacteria</taxon>
        <taxon>Pseudomonadati</taxon>
        <taxon>Pseudomonadota</taxon>
        <taxon>Alphaproteobacteria</taxon>
        <taxon>Caulobacterales</taxon>
        <taxon>Caulobacteraceae</taxon>
        <taxon>Phenylobacterium</taxon>
    </lineage>
</organism>
<proteinExistence type="predicted"/>
<comment type="caution">
    <text evidence="1">The sequence shown here is derived from an EMBL/GenBank/DDBJ whole genome shotgun (WGS) entry which is preliminary data.</text>
</comment>
<dbReference type="EMBL" id="QFYQ01000001">
    <property type="protein sequence ID" value="RAK55714.1"/>
    <property type="molecule type" value="Genomic_DNA"/>
</dbReference>